<keyword evidence="1" id="KW-0406">Ion transport</keyword>
<dbReference type="GO" id="GO:0034220">
    <property type="term" value="P:monoatomic ion transmembrane transport"/>
    <property type="evidence" value="ECO:0007669"/>
    <property type="project" value="UniProtKB-KW"/>
</dbReference>
<keyword evidence="1" id="KW-0407">Ion channel</keyword>
<reference evidence="3 4" key="1">
    <citation type="submission" date="2024-02" db="EMBL/GenBank/DDBJ databases">
        <authorList>
            <person name="Vignale AGUSTIN F."/>
            <person name="Sosa J E."/>
            <person name="Modenutti C."/>
        </authorList>
    </citation>
    <scope>NUCLEOTIDE SEQUENCE [LARGE SCALE GENOMIC DNA]</scope>
</reference>
<keyword evidence="2" id="KW-1133">Transmembrane helix</keyword>
<evidence type="ECO:0000256" key="1">
    <source>
        <dbReference type="ARBA" id="ARBA00023303"/>
    </source>
</evidence>
<gene>
    <name evidence="3" type="ORF">ILEXP_LOCUS31926</name>
</gene>
<keyword evidence="1" id="KW-0813">Transport</keyword>
<dbReference type="AlphaFoldDB" id="A0ABC8T166"/>
<sequence length="225" mass="25376">MPRWVETFRPNKTQLNSTDIDDDKDNPIECHACTQVGVPVFHSTTCDTAHQPFWEVSAGSSLIPIRNRFNRRTVRTRSSVKRRSSQSSGRILDPRSKRVQRLNRVIVLARGVALAVDPLFFFAVAVGGGDRPCIYMDGRVAVVATVLRTCMDAVHLCHLWLQFRLAYLSKESMVVGCGKLVWDSRAIASHYVWSLKGIWFDAFVILPIPQVSIVNFINYRGSSVI</sequence>
<evidence type="ECO:0000313" key="4">
    <source>
        <dbReference type="Proteomes" id="UP001642360"/>
    </source>
</evidence>
<dbReference type="EMBL" id="CAUOFW020003947">
    <property type="protein sequence ID" value="CAK9162968.1"/>
    <property type="molecule type" value="Genomic_DNA"/>
</dbReference>
<protein>
    <submittedName>
        <fullName evidence="3">Uncharacterized protein</fullName>
    </submittedName>
</protein>
<keyword evidence="2" id="KW-0472">Membrane</keyword>
<keyword evidence="2" id="KW-0812">Transmembrane</keyword>
<dbReference type="Proteomes" id="UP001642360">
    <property type="component" value="Unassembled WGS sequence"/>
</dbReference>
<evidence type="ECO:0000256" key="2">
    <source>
        <dbReference type="SAM" id="Phobius"/>
    </source>
</evidence>
<evidence type="ECO:0000313" key="3">
    <source>
        <dbReference type="EMBL" id="CAK9162968.1"/>
    </source>
</evidence>
<accession>A0ABC8T166</accession>
<organism evidence="3 4">
    <name type="scientific">Ilex paraguariensis</name>
    <name type="common">yerba mate</name>
    <dbReference type="NCBI Taxonomy" id="185542"/>
    <lineage>
        <taxon>Eukaryota</taxon>
        <taxon>Viridiplantae</taxon>
        <taxon>Streptophyta</taxon>
        <taxon>Embryophyta</taxon>
        <taxon>Tracheophyta</taxon>
        <taxon>Spermatophyta</taxon>
        <taxon>Magnoliopsida</taxon>
        <taxon>eudicotyledons</taxon>
        <taxon>Gunneridae</taxon>
        <taxon>Pentapetalae</taxon>
        <taxon>asterids</taxon>
        <taxon>campanulids</taxon>
        <taxon>Aquifoliales</taxon>
        <taxon>Aquifoliaceae</taxon>
        <taxon>Ilex</taxon>
    </lineage>
</organism>
<feature type="transmembrane region" description="Helical" evidence="2">
    <location>
        <begin position="105"/>
        <end position="128"/>
    </location>
</feature>
<dbReference type="GO" id="GO:0016020">
    <property type="term" value="C:membrane"/>
    <property type="evidence" value="ECO:0007669"/>
    <property type="project" value="UniProtKB-SubCell"/>
</dbReference>
<dbReference type="SUPFAM" id="SSF81324">
    <property type="entry name" value="Voltage-gated potassium channels"/>
    <property type="match status" value="1"/>
</dbReference>
<name>A0ABC8T166_9AQUA</name>
<dbReference type="PANTHER" id="PTHR45651">
    <property type="entry name" value="CYCLIC NUCLEOTIDE-GATED ION CHANNEL 15-RELATED-RELATED"/>
    <property type="match status" value="1"/>
</dbReference>
<keyword evidence="4" id="KW-1185">Reference proteome</keyword>
<comment type="caution">
    <text evidence="3">The sequence shown here is derived from an EMBL/GenBank/DDBJ whole genome shotgun (WGS) entry which is preliminary data.</text>
</comment>
<dbReference type="PANTHER" id="PTHR45651:SF50">
    <property type="entry name" value="CYCLIC NUCLEOTIDE-GATED ION CHANNEL 2"/>
    <property type="match status" value="1"/>
</dbReference>
<proteinExistence type="predicted"/>